<reference evidence="1" key="1">
    <citation type="submission" date="2019-08" db="EMBL/GenBank/DDBJ databases">
        <authorList>
            <person name="Kucharzyk K."/>
            <person name="Murdoch R.W."/>
            <person name="Higgins S."/>
            <person name="Loffler F."/>
        </authorList>
    </citation>
    <scope>NUCLEOTIDE SEQUENCE</scope>
</reference>
<protein>
    <submittedName>
        <fullName evidence="1">33 kDa chaperonin</fullName>
    </submittedName>
</protein>
<dbReference type="Pfam" id="PF01430">
    <property type="entry name" value="HSP33"/>
    <property type="match status" value="1"/>
</dbReference>
<dbReference type="GO" id="GO:0006457">
    <property type="term" value="P:protein folding"/>
    <property type="evidence" value="ECO:0007669"/>
    <property type="project" value="InterPro"/>
</dbReference>
<dbReference type="InterPro" id="IPR000397">
    <property type="entry name" value="Heat_shock_Hsp33"/>
</dbReference>
<dbReference type="AlphaFoldDB" id="A0A645CHB4"/>
<gene>
    <name evidence="1" type="primary">hslO_19</name>
    <name evidence="1" type="ORF">SDC9_123331</name>
</gene>
<dbReference type="Gene3D" id="3.90.1280.10">
    <property type="entry name" value="HSP33 redox switch-like"/>
    <property type="match status" value="1"/>
</dbReference>
<name>A0A645CHB4_9ZZZZ</name>
<dbReference type="GO" id="GO:0051082">
    <property type="term" value="F:unfolded protein binding"/>
    <property type="evidence" value="ECO:0007669"/>
    <property type="project" value="InterPro"/>
</dbReference>
<dbReference type="SUPFAM" id="SSF118352">
    <property type="entry name" value="HSP33 redox switch-like"/>
    <property type="match status" value="1"/>
</dbReference>
<accession>A0A645CHB4</accession>
<organism evidence="1">
    <name type="scientific">bioreactor metagenome</name>
    <dbReference type="NCBI Taxonomy" id="1076179"/>
    <lineage>
        <taxon>unclassified sequences</taxon>
        <taxon>metagenomes</taxon>
        <taxon>ecological metagenomes</taxon>
    </lineage>
</organism>
<evidence type="ECO:0000313" key="1">
    <source>
        <dbReference type="EMBL" id="MPM76333.1"/>
    </source>
</evidence>
<comment type="caution">
    <text evidence="1">The sequence shown here is derived from an EMBL/GenBank/DDBJ whole genome shotgun (WGS) entry which is preliminary data.</text>
</comment>
<dbReference type="GO" id="GO:0005737">
    <property type="term" value="C:cytoplasm"/>
    <property type="evidence" value="ECO:0007669"/>
    <property type="project" value="InterPro"/>
</dbReference>
<dbReference type="EMBL" id="VSSQ01027213">
    <property type="protein sequence ID" value="MPM76333.1"/>
    <property type="molecule type" value="Genomic_DNA"/>
</dbReference>
<proteinExistence type="predicted"/>
<sequence>MAEALTTISQKDLQEMITEDHGCELVCQYCNTKYQFSEAELNEIYHAKER</sequence>
<dbReference type="InterPro" id="IPR016154">
    <property type="entry name" value="Heat_shock_Hsp33_C"/>
</dbReference>